<evidence type="ECO:0000313" key="2">
    <source>
        <dbReference type="EMBL" id="CAB9517811.1"/>
    </source>
</evidence>
<feature type="transmembrane region" description="Helical" evidence="1">
    <location>
        <begin position="22"/>
        <end position="44"/>
    </location>
</feature>
<evidence type="ECO:0000313" key="3">
    <source>
        <dbReference type="Proteomes" id="UP001153069"/>
    </source>
</evidence>
<keyword evidence="1" id="KW-1133">Transmembrane helix</keyword>
<dbReference type="AlphaFoldDB" id="A0A9N8HL29"/>
<protein>
    <submittedName>
        <fullName evidence="2">Uncharacterized protein</fullName>
    </submittedName>
</protein>
<feature type="transmembrane region" description="Helical" evidence="1">
    <location>
        <begin position="56"/>
        <end position="74"/>
    </location>
</feature>
<keyword evidence="1" id="KW-0472">Membrane</keyword>
<feature type="transmembrane region" description="Helical" evidence="1">
    <location>
        <begin position="94"/>
        <end position="111"/>
    </location>
</feature>
<proteinExistence type="predicted"/>
<reference evidence="2" key="1">
    <citation type="submission" date="2020-06" db="EMBL/GenBank/DDBJ databases">
        <authorList>
            <consortium name="Plant Systems Biology data submission"/>
        </authorList>
    </citation>
    <scope>NUCLEOTIDE SEQUENCE</scope>
    <source>
        <strain evidence="2">D6</strain>
    </source>
</reference>
<keyword evidence="3" id="KW-1185">Reference proteome</keyword>
<evidence type="ECO:0000256" key="1">
    <source>
        <dbReference type="SAM" id="Phobius"/>
    </source>
</evidence>
<sequence>MSGGDDDSKKEGSQAGELIRHVLYVGGMVALHAGFGATATVAGAPSKCPLGEWARHAVYVGGFVALAIKAGMAAKPAIKDEEKVEGKACPVNELYRHTVYIAGMVGVVALMNSRKK</sequence>
<dbReference type="EMBL" id="CAICTM010000881">
    <property type="protein sequence ID" value="CAB9517811.1"/>
    <property type="molecule type" value="Genomic_DNA"/>
</dbReference>
<comment type="caution">
    <text evidence="2">The sequence shown here is derived from an EMBL/GenBank/DDBJ whole genome shotgun (WGS) entry which is preliminary data.</text>
</comment>
<dbReference type="Proteomes" id="UP001153069">
    <property type="component" value="Unassembled WGS sequence"/>
</dbReference>
<accession>A0A9N8HL29</accession>
<organism evidence="2 3">
    <name type="scientific">Seminavis robusta</name>
    <dbReference type="NCBI Taxonomy" id="568900"/>
    <lineage>
        <taxon>Eukaryota</taxon>
        <taxon>Sar</taxon>
        <taxon>Stramenopiles</taxon>
        <taxon>Ochrophyta</taxon>
        <taxon>Bacillariophyta</taxon>
        <taxon>Bacillariophyceae</taxon>
        <taxon>Bacillariophycidae</taxon>
        <taxon>Naviculales</taxon>
        <taxon>Naviculaceae</taxon>
        <taxon>Seminavis</taxon>
    </lineage>
</organism>
<name>A0A9N8HL29_9STRA</name>
<keyword evidence="1" id="KW-0812">Transmembrane</keyword>
<gene>
    <name evidence="2" type="ORF">SEMRO_882_G215350.1</name>
</gene>